<evidence type="ECO:0000313" key="2">
    <source>
        <dbReference type="Proteomes" id="UP000078358"/>
    </source>
</evidence>
<comment type="caution">
    <text evidence="1">The sequence shown here is derived from an EMBL/GenBank/DDBJ whole genome shotgun (WGS) entry which is preliminary data.</text>
</comment>
<dbReference type="Proteomes" id="UP000078358">
    <property type="component" value="Unassembled WGS sequence"/>
</dbReference>
<dbReference type="EMBL" id="JACI01000001">
    <property type="protein sequence ID" value="OAQ15029.1"/>
    <property type="molecule type" value="Genomic_DNA"/>
</dbReference>
<protein>
    <recommendedName>
        <fullName evidence="3">Tail protein</fullName>
    </recommendedName>
</protein>
<reference evidence="1 2" key="1">
    <citation type="submission" date="2014-01" db="EMBL/GenBank/DDBJ databases">
        <authorList>
            <person name="Zuccon D."/>
        </authorList>
    </citation>
    <scope>NUCLEOTIDE SEQUENCE [LARGE SCALE GENOMIC DNA]</scope>
    <source>
        <strain evidence="1 2">Y31</strain>
    </source>
</reference>
<accession>A0A179CYQ5</accession>
<gene>
    <name evidence="1" type="ORF">F480_00320</name>
</gene>
<organism evidence="1 2">
    <name type="scientific">Bibersteinia trehalosi Y31</name>
    <dbReference type="NCBI Taxonomy" id="1261658"/>
    <lineage>
        <taxon>Bacteria</taxon>
        <taxon>Pseudomonadati</taxon>
        <taxon>Pseudomonadota</taxon>
        <taxon>Gammaproteobacteria</taxon>
        <taxon>Pasteurellales</taxon>
        <taxon>Pasteurellaceae</taxon>
        <taxon>Bibersteinia</taxon>
    </lineage>
</organism>
<dbReference type="Pfam" id="PF06995">
    <property type="entry name" value="Phage_P2_GpU"/>
    <property type="match status" value="1"/>
</dbReference>
<name>A0A179CYQ5_BIBTR</name>
<dbReference type="PATRIC" id="fig|1261658.3.peg.65"/>
<dbReference type="RefSeq" id="WP_064317891.1">
    <property type="nucleotide sequence ID" value="NZ_JACI01000001.1"/>
</dbReference>
<dbReference type="AlphaFoldDB" id="A0A179CYQ5"/>
<proteinExistence type="predicted"/>
<evidence type="ECO:0000313" key="1">
    <source>
        <dbReference type="EMBL" id="OAQ15029.1"/>
    </source>
</evidence>
<sequence>MYCMLGNIAFEPVDLTEFSETHAANFAEHDVLKGKPRLQAMGENLSEQNFTIRLHHKIGGVESRYQSLLDAKASQEPLALIWGASKYKGDFVIIDISSSTQFTDAKGNVLCREMTVSLKEFVGNKSESILGAALNIGGSSLLGSLLPAGLTETLSEVKQTVKKGVELYNQGKRAYDDVKNVVTQVKSVIDDPQLALAYLPSALSNLSRAITPFGELVGIQDSFATTSTVLTELSDFSRDAAGVYDGLQQLKNGIDELKNGDNTTGWENWLNLADTTNETMEMMASHTAKMTAWVVLREDETKGAEQ</sequence>
<dbReference type="InterPro" id="IPR009734">
    <property type="entry name" value="Myoviridae_GpU"/>
</dbReference>
<evidence type="ECO:0008006" key="3">
    <source>
        <dbReference type="Google" id="ProtNLM"/>
    </source>
</evidence>